<evidence type="ECO:0000313" key="1">
    <source>
        <dbReference type="EMBL" id="MCS0584854.1"/>
    </source>
</evidence>
<name>A0ABT1ZYZ8_9BURK</name>
<accession>A0ABT1ZYZ8</accession>
<dbReference type="RefSeq" id="WP_258819398.1">
    <property type="nucleotide sequence ID" value="NZ_JANUGW010000025.1"/>
</dbReference>
<gene>
    <name evidence="1" type="ORF">NX784_25020</name>
</gene>
<organism evidence="1 2">
    <name type="scientific">Massilia pinisoli</name>
    <dbReference type="NCBI Taxonomy" id="1772194"/>
    <lineage>
        <taxon>Bacteria</taxon>
        <taxon>Pseudomonadati</taxon>
        <taxon>Pseudomonadota</taxon>
        <taxon>Betaproteobacteria</taxon>
        <taxon>Burkholderiales</taxon>
        <taxon>Oxalobacteraceae</taxon>
        <taxon>Telluria group</taxon>
        <taxon>Massilia</taxon>
    </lineage>
</organism>
<dbReference type="Proteomes" id="UP001204151">
    <property type="component" value="Unassembled WGS sequence"/>
</dbReference>
<reference evidence="1 2" key="1">
    <citation type="submission" date="2022-08" db="EMBL/GenBank/DDBJ databases">
        <title>Reclassification of Massilia species as members of the genera Telluria, Duganella, Pseudoduganella, Mokoshia gen. nov. and Zemynaea gen. nov. using orthogonal and non-orthogonal genome-based approaches.</title>
        <authorList>
            <person name="Bowman J.P."/>
        </authorList>
    </citation>
    <scope>NUCLEOTIDE SEQUENCE [LARGE SCALE GENOMIC DNA]</scope>
    <source>
        <strain evidence="1 2">JCM 31316</strain>
    </source>
</reference>
<sequence length="157" mass="17321">VPHRSRVINPAEKAQQYLRRARRGRGIERAGAVLVNEENMSKSPSGASSATYRKAVNGIASAVGQKPSHSKYPSEDFEAALELIPDALKEKALEWYIRGIKRGMAKATDLMAEGTIYVQDGTVRAPATMEVKVRTKLRGGEWDRHSVEVQANEIGFE</sequence>
<evidence type="ECO:0000313" key="2">
    <source>
        <dbReference type="Proteomes" id="UP001204151"/>
    </source>
</evidence>
<comment type="caution">
    <text evidence="1">The sequence shown here is derived from an EMBL/GenBank/DDBJ whole genome shotgun (WGS) entry which is preliminary data.</text>
</comment>
<dbReference type="EMBL" id="JANUGW010000025">
    <property type="protein sequence ID" value="MCS0584854.1"/>
    <property type="molecule type" value="Genomic_DNA"/>
</dbReference>
<protein>
    <submittedName>
        <fullName evidence="1">Uncharacterized protein</fullName>
    </submittedName>
</protein>
<feature type="non-terminal residue" evidence="1">
    <location>
        <position position="1"/>
    </location>
</feature>
<proteinExistence type="predicted"/>
<keyword evidence="2" id="KW-1185">Reference proteome</keyword>